<name>A0A077R9V8_9BASI</name>
<protein>
    <submittedName>
        <fullName evidence="3">3-isopropylmalate dehydrogenase</fullName>
    </submittedName>
</protein>
<evidence type="ECO:0000259" key="2">
    <source>
        <dbReference type="Pfam" id="PF00180"/>
    </source>
</evidence>
<dbReference type="InterPro" id="IPR024084">
    <property type="entry name" value="IsoPropMal-DH-like_dom"/>
</dbReference>
<feature type="domain" description="Isopropylmalate dehydrogenase-like" evidence="2">
    <location>
        <begin position="8"/>
        <end position="79"/>
    </location>
</feature>
<evidence type="ECO:0000313" key="3">
    <source>
        <dbReference type="EMBL" id="CDI56066.1"/>
    </source>
</evidence>
<evidence type="ECO:0000256" key="1">
    <source>
        <dbReference type="ARBA" id="ARBA00007769"/>
    </source>
</evidence>
<reference evidence="3" key="1">
    <citation type="journal article" date="2014" name="Genome Biol. Evol.">
        <title>Gene Loss Rather Than Gene Gain Is Associated with a Host Jump from Monocots to Dicots in the Smut Fungus Melanopsichium pennsylvanicum.</title>
        <authorList>
            <person name="Sharma R."/>
            <person name="Mishra B."/>
            <person name="Runge F."/>
            <person name="Thines M."/>
        </authorList>
    </citation>
    <scope>NUCLEOTIDE SEQUENCE</scope>
    <source>
        <strain evidence="3">4</strain>
    </source>
</reference>
<dbReference type="EMBL" id="HG529674">
    <property type="protein sequence ID" value="CDI56066.1"/>
    <property type="molecule type" value="Genomic_DNA"/>
</dbReference>
<sequence length="95" mass="10184">MLTIPRFVIFRQLFEDILNNLTSVIAGSLGLLGSAEIDATASPSADDRLPMGGQQPILQGKGSANPIGMFESFGLMVETFVLSSNHLIVVRCLCM</sequence>
<proteinExistence type="inferred from homology"/>
<accession>A0A077R9V8</accession>
<dbReference type="Gene3D" id="3.40.718.10">
    <property type="entry name" value="Isopropylmalate Dehydrogenase"/>
    <property type="match status" value="1"/>
</dbReference>
<dbReference type="Pfam" id="PF00180">
    <property type="entry name" value="Iso_dh"/>
    <property type="match status" value="1"/>
</dbReference>
<dbReference type="SUPFAM" id="SSF53659">
    <property type="entry name" value="Isocitrate/Isopropylmalate dehydrogenase-like"/>
    <property type="match status" value="1"/>
</dbReference>
<comment type="similarity">
    <text evidence="1">Belongs to the isocitrate and isopropylmalate dehydrogenases family.</text>
</comment>
<dbReference type="AlphaFoldDB" id="A0A077R9V8"/>
<organism evidence="3">
    <name type="scientific">Melanopsichium pennsylvanicum 4</name>
    <dbReference type="NCBI Taxonomy" id="1398559"/>
    <lineage>
        <taxon>Eukaryota</taxon>
        <taxon>Fungi</taxon>
        <taxon>Dikarya</taxon>
        <taxon>Basidiomycota</taxon>
        <taxon>Ustilaginomycotina</taxon>
        <taxon>Ustilaginomycetes</taxon>
        <taxon>Ustilaginales</taxon>
        <taxon>Ustilaginaceae</taxon>
        <taxon>Melanopsichium</taxon>
    </lineage>
</organism>